<name>A0ACB0KQK3_TRIPR</name>
<reference evidence="1" key="1">
    <citation type="submission" date="2023-10" db="EMBL/GenBank/DDBJ databases">
        <authorList>
            <person name="Rodriguez Cubillos JULIANA M."/>
            <person name="De Vega J."/>
        </authorList>
    </citation>
    <scope>NUCLEOTIDE SEQUENCE</scope>
</reference>
<accession>A0ACB0KQK3</accession>
<sequence length="75" mass="8514">MLKFIYVMIVFISLFLRVIYVNAQGFAIHCGEDEDCQPYHPEHNLCSLPHLTVKCVEALRAADGFDRTMGCDIPP</sequence>
<evidence type="ECO:0000313" key="1">
    <source>
        <dbReference type="EMBL" id="CAJ2659475.1"/>
    </source>
</evidence>
<gene>
    <name evidence="1" type="ORF">MILVUS5_LOCUS25647</name>
</gene>
<proteinExistence type="predicted"/>
<dbReference type="EMBL" id="CASHSV030000311">
    <property type="protein sequence ID" value="CAJ2659475.1"/>
    <property type="molecule type" value="Genomic_DNA"/>
</dbReference>
<protein>
    <submittedName>
        <fullName evidence="1">Uncharacterized protein</fullName>
    </submittedName>
</protein>
<organism evidence="1 2">
    <name type="scientific">Trifolium pratense</name>
    <name type="common">Red clover</name>
    <dbReference type="NCBI Taxonomy" id="57577"/>
    <lineage>
        <taxon>Eukaryota</taxon>
        <taxon>Viridiplantae</taxon>
        <taxon>Streptophyta</taxon>
        <taxon>Embryophyta</taxon>
        <taxon>Tracheophyta</taxon>
        <taxon>Spermatophyta</taxon>
        <taxon>Magnoliopsida</taxon>
        <taxon>eudicotyledons</taxon>
        <taxon>Gunneridae</taxon>
        <taxon>Pentapetalae</taxon>
        <taxon>rosids</taxon>
        <taxon>fabids</taxon>
        <taxon>Fabales</taxon>
        <taxon>Fabaceae</taxon>
        <taxon>Papilionoideae</taxon>
        <taxon>50 kb inversion clade</taxon>
        <taxon>NPAAA clade</taxon>
        <taxon>Hologalegina</taxon>
        <taxon>IRL clade</taxon>
        <taxon>Trifolieae</taxon>
        <taxon>Trifolium</taxon>
    </lineage>
</organism>
<keyword evidence="2" id="KW-1185">Reference proteome</keyword>
<dbReference type="Proteomes" id="UP001177021">
    <property type="component" value="Unassembled WGS sequence"/>
</dbReference>
<comment type="caution">
    <text evidence="1">The sequence shown here is derived from an EMBL/GenBank/DDBJ whole genome shotgun (WGS) entry which is preliminary data.</text>
</comment>
<evidence type="ECO:0000313" key="2">
    <source>
        <dbReference type="Proteomes" id="UP001177021"/>
    </source>
</evidence>